<proteinExistence type="predicted"/>
<reference evidence="2 3" key="1">
    <citation type="journal article" date="2015" name="Genome Announc.">
        <title>Expanding the biotechnology potential of lactobacilli through comparative genomics of 213 strains and associated genera.</title>
        <authorList>
            <person name="Sun Z."/>
            <person name="Harris H.M."/>
            <person name="McCann A."/>
            <person name="Guo C."/>
            <person name="Argimon S."/>
            <person name="Zhang W."/>
            <person name="Yang X."/>
            <person name="Jeffery I.B."/>
            <person name="Cooney J.C."/>
            <person name="Kagawa T.F."/>
            <person name="Liu W."/>
            <person name="Song Y."/>
            <person name="Salvetti E."/>
            <person name="Wrobel A."/>
            <person name="Rasinkangas P."/>
            <person name="Parkhill J."/>
            <person name="Rea M.C."/>
            <person name="O'Sullivan O."/>
            <person name="Ritari J."/>
            <person name="Douillard F.P."/>
            <person name="Paul Ross R."/>
            <person name="Yang R."/>
            <person name="Briner A.E."/>
            <person name="Felis G.E."/>
            <person name="de Vos W.M."/>
            <person name="Barrangou R."/>
            <person name="Klaenhammer T.R."/>
            <person name="Caufield P.W."/>
            <person name="Cui Y."/>
            <person name="Zhang H."/>
            <person name="O'Toole P.W."/>
        </authorList>
    </citation>
    <scope>NUCLEOTIDE SEQUENCE [LARGE SCALE GENOMIC DNA]</scope>
    <source>
        <strain evidence="2 3">DSM 20690</strain>
    </source>
</reference>
<protein>
    <recommendedName>
        <fullName evidence="1">AB hydrolase-1 domain-containing protein</fullName>
    </recommendedName>
</protein>
<evidence type="ECO:0000313" key="3">
    <source>
        <dbReference type="Proteomes" id="UP000051565"/>
    </source>
</evidence>
<dbReference type="Gene3D" id="3.40.50.1820">
    <property type="entry name" value="alpha/beta hydrolase"/>
    <property type="match status" value="1"/>
</dbReference>
<dbReference type="SUPFAM" id="SSF53474">
    <property type="entry name" value="alpha/beta-Hydrolases"/>
    <property type="match status" value="1"/>
</dbReference>
<comment type="caution">
    <text evidence="2">The sequence shown here is derived from an EMBL/GenBank/DDBJ whole genome shotgun (WGS) entry which is preliminary data.</text>
</comment>
<dbReference type="InterPro" id="IPR050228">
    <property type="entry name" value="Carboxylesterase_BioH"/>
</dbReference>
<evidence type="ECO:0000313" key="2">
    <source>
        <dbReference type="EMBL" id="KRN78259.1"/>
    </source>
</evidence>
<feature type="domain" description="AB hydrolase-1" evidence="1">
    <location>
        <begin position="23"/>
        <end position="246"/>
    </location>
</feature>
<dbReference type="PANTHER" id="PTHR43194:SF2">
    <property type="entry name" value="PEROXISOMAL MEMBRANE PROTEIN LPX1"/>
    <property type="match status" value="1"/>
</dbReference>
<organism evidence="2 3">
    <name type="scientific">Fructilactobacillus lindneri DSM 20690 = JCM 11027</name>
    <dbReference type="NCBI Taxonomy" id="1122148"/>
    <lineage>
        <taxon>Bacteria</taxon>
        <taxon>Bacillati</taxon>
        <taxon>Bacillota</taxon>
        <taxon>Bacilli</taxon>
        <taxon>Lactobacillales</taxon>
        <taxon>Lactobacillaceae</taxon>
        <taxon>Fructilactobacillus</taxon>
    </lineage>
</organism>
<dbReference type="InterPro" id="IPR029058">
    <property type="entry name" value="AB_hydrolase_fold"/>
</dbReference>
<name>A0A0R2JM39_9LACO</name>
<gene>
    <name evidence="2" type="ORF">IV52_GL001393</name>
</gene>
<dbReference type="Proteomes" id="UP000051565">
    <property type="component" value="Unassembled WGS sequence"/>
</dbReference>
<dbReference type="GeneID" id="61249571"/>
<dbReference type="PATRIC" id="fig|1122148.6.peg.1431"/>
<dbReference type="InterPro" id="IPR000073">
    <property type="entry name" value="AB_hydrolase_1"/>
</dbReference>
<dbReference type="EMBL" id="JQBT01000036">
    <property type="protein sequence ID" value="KRN78259.1"/>
    <property type="molecule type" value="Genomic_DNA"/>
</dbReference>
<dbReference type="OrthoDB" id="9805423at2"/>
<keyword evidence="3" id="KW-1185">Reference proteome</keyword>
<dbReference type="PANTHER" id="PTHR43194">
    <property type="entry name" value="HYDROLASE ALPHA/BETA FOLD FAMILY"/>
    <property type="match status" value="1"/>
</dbReference>
<accession>A0A0R2JM39</accession>
<sequence length="262" mass="29938">MKFYTNDGVEIVYDDFGEPDNQPIVILSGIGAYKEYWEATIEMLVSHHYRVINMDARNQGQSERTGKGLRMARHAQDLQELIEKLALKDPILMGNSMGAATMFAYVSLYGDQHVKAIIDVDQSPKMINDDTWKFGFKDIGWDDFHEVLKFPFGKATHKNFDNQLFAKLQALKQEYPYDAELNYPLLIDHATQDWRDIILHLSCPLLIICGKNSPYFNPEFGKATAKMSNQVSVEVVDNAGHLVMAEQPQEFNRVLLNFLGKL</sequence>
<evidence type="ECO:0000259" key="1">
    <source>
        <dbReference type="Pfam" id="PF00561"/>
    </source>
</evidence>
<dbReference type="AlphaFoldDB" id="A0A0R2JM39"/>
<dbReference type="Pfam" id="PF00561">
    <property type="entry name" value="Abhydrolase_1"/>
    <property type="match status" value="1"/>
</dbReference>
<dbReference type="RefSeq" id="WP_054646513.1">
    <property type="nucleotide sequence ID" value="NZ_FUXS01000003.1"/>
</dbReference>
<dbReference type="STRING" id="53444.AYR59_01570"/>